<reference evidence="1" key="1">
    <citation type="journal article" date="2014" name="Front. Microbiol.">
        <title>High frequency of phylogenetically diverse reductive dehalogenase-homologous genes in deep subseafloor sedimentary metagenomes.</title>
        <authorList>
            <person name="Kawai M."/>
            <person name="Futagami T."/>
            <person name="Toyoda A."/>
            <person name="Takaki Y."/>
            <person name="Nishi S."/>
            <person name="Hori S."/>
            <person name="Arai W."/>
            <person name="Tsubouchi T."/>
            <person name="Morono Y."/>
            <person name="Uchiyama I."/>
            <person name="Ito T."/>
            <person name="Fujiyama A."/>
            <person name="Inagaki F."/>
            <person name="Takami H."/>
        </authorList>
    </citation>
    <scope>NUCLEOTIDE SEQUENCE</scope>
    <source>
        <strain evidence="1">Expedition CK06-06</strain>
    </source>
</reference>
<dbReference type="PANTHER" id="PTHR39662">
    <property type="entry name" value="DUF354 DOMAIN-CONTAINING PROTEIN-RELATED"/>
    <property type="match status" value="1"/>
</dbReference>
<dbReference type="SUPFAM" id="SSF53756">
    <property type="entry name" value="UDP-Glycosyltransferase/glycogen phosphorylase"/>
    <property type="match status" value="1"/>
</dbReference>
<dbReference type="Pfam" id="PF04007">
    <property type="entry name" value="DUF354"/>
    <property type="match status" value="1"/>
</dbReference>
<dbReference type="AlphaFoldDB" id="X1C121"/>
<feature type="non-terminal residue" evidence="1">
    <location>
        <position position="316"/>
    </location>
</feature>
<evidence type="ECO:0000313" key="1">
    <source>
        <dbReference type="EMBL" id="GAG78066.1"/>
    </source>
</evidence>
<accession>X1C121</accession>
<proteinExistence type="predicted"/>
<gene>
    <name evidence="1" type="ORF">S01H4_23450</name>
</gene>
<dbReference type="PIRSF" id="PIRSF005357">
    <property type="entry name" value="UCP005357"/>
    <property type="match status" value="1"/>
</dbReference>
<name>X1C121_9ZZZZ</name>
<organism evidence="1">
    <name type="scientific">marine sediment metagenome</name>
    <dbReference type="NCBI Taxonomy" id="412755"/>
    <lineage>
        <taxon>unclassified sequences</taxon>
        <taxon>metagenomes</taxon>
        <taxon>ecological metagenomes</taxon>
    </lineage>
</organism>
<sequence length="316" mass="36280">ARDYDSTFKILDDLEVNYEKVGKHGGATLEKKLESYINRLAELYPKVVNFKPDYFVTFSSVEGARISYGLNIPSIGYNDEPRNVPVCKLIFPYLDNIITPTCIPEQLYIDLHANPTKLIRYNGIDEIAWLSEYQPNPSVLDEFSLKKGEYVIIRSEPAFASYFIDILNPEESLISKFLPPIFREFPNHKFVIIVRTKKQELFLNEKLEEYIGNSNIKITRYMPNMLDLCFYSSLVISGGGTIVRESSLLNVPSIEFFPGETAPQEHFLINNGFPLQHIKEVGKIVKKSLEILSTKPKSDRFNNSFLEKILSFENPN</sequence>
<dbReference type="PANTHER" id="PTHR39662:SF1">
    <property type="entry name" value="DUF354 DOMAIN-CONTAINING PROTEIN"/>
    <property type="match status" value="1"/>
</dbReference>
<dbReference type="Gene3D" id="3.40.50.2000">
    <property type="entry name" value="Glycogen Phosphorylase B"/>
    <property type="match status" value="1"/>
</dbReference>
<dbReference type="EMBL" id="BART01010882">
    <property type="protein sequence ID" value="GAG78066.1"/>
    <property type="molecule type" value="Genomic_DNA"/>
</dbReference>
<protein>
    <recommendedName>
        <fullName evidence="2">DUF354 domain-containing protein</fullName>
    </recommendedName>
</protein>
<feature type="non-terminal residue" evidence="1">
    <location>
        <position position="1"/>
    </location>
</feature>
<dbReference type="InterPro" id="IPR007152">
    <property type="entry name" value="DUF354"/>
</dbReference>
<evidence type="ECO:0008006" key="2">
    <source>
        <dbReference type="Google" id="ProtNLM"/>
    </source>
</evidence>
<comment type="caution">
    <text evidence="1">The sequence shown here is derived from an EMBL/GenBank/DDBJ whole genome shotgun (WGS) entry which is preliminary data.</text>
</comment>